<accession>A0ABS4Q6L7</accession>
<feature type="compositionally biased region" description="Low complexity" evidence="2">
    <location>
        <begin position="307"/>
        <end position="316"/>
    </location>
</feature>
<evidence type="ECO:0008006" key="5">
    <source>
        <dbReference type="Google" id="ProtNLM"/>
    </source>
</evidence>
<evidence type="ECO:0000313" key="4">
    <source>
        <dbReference type="Proteomes" id="UP001519325"/>
    </source>
</evidence>
<feature type="compositionally biased region" description="Low complexity" evidence="2">
    <location>
        <begin position="499"/>
        <end position="518"/>
    </location>
</feature>
<evidence type="ECO:0000256" key="1">
    <source>
        <dbReference type="SAM" id="Coils"/>
    </source>
</evidence>
<gene>
    <name evidence="3" type="ORF">BJ987_000235</name>
</gene>
<dbReference type="RefSeq" id="WP_209883866.1">
    <property type="nucleotide sequence ID" value="NZ_JAGGMR010000001.1"/>
</dbReference>
<reference evidence="3 4" key="1">
    <citation type="submission" date="2021-03" db="EMBL/GenBank/DDBJ databases">
        <title>Sequencing the genomes of 1000 actinobacteria strains.</title>
        <authorList>
            <person name="Klenk H.-P."/>
        </authorList>
    </citation>
    <scope>NUCLEOTIDE SEQUENCE [LARGE SCALE GENOMIC DNA]</scope>
    <source>
        <strain evidence="3 4">DSM 45516</strain>
    </source>
</reference>
<feature type="compositionally biased region" description="Basic and acidic residues" evidence="2">
    <location>
        <begin position="420"/>
        <end position="451"/>
    </location>
</feature>
<keyword evidence="1" id="KW-0175">Coiled coil</keyword>
<feature type="compositionally biased region" description="Acidic residues" evidence="2">
    <location>
        <begin position="409"/>
        <end position="419"/>
    </location>
</feature>
<dbReference type="Proteomes" id="UP001519325">
    <property type="component" value="Unassembled WGS sequence"/>
</dbReference>
<keyword evidence="4" id="KW-1185">Reference proteome</keyword>
<name>A0ABS4Q6L7_9NOCA</name>
<protein>
    <recommendedName>
        <fullName evidence="5">WXG100 family type VII secretion target</fullName>
    </recommendedName>
</protein>
<feature type="compositionally biased region" description="Basic and acidic residues" evidence="2">
    <location>
        <begin position="485"/>
        <end position="498"/>
    </location>
</feature>
<comment type="caution">
    <text evidence="3">The sequence shown here is derived from an EMBL/GenBank/DDBJ whole genome shotgun (WGS) entry which is preliminary data.</text>
</comment>
<feature type="compositionally biased region" description="Basic and acidic residues" evidence="2">
    <location>
        <begin position="460"/>
        <end position="473"/>
    </location>
</feature>
<feature type="compositionally biased region" description="Low complexity" evidence="2">
    <location>
        <begin position="346"/>
        <end position="371"/>
    </location>
</feature>
<feature type="coiled-coil region" evidence="1">
    <location>
        <begin position="113"/>
        <end position="140"/>
    </location>
</feature>
<proteinExistence type="predicted"/>
<dbReference type="EMBL" id="JAGGMR010000001">
    <property type="protein sequence ID" value="MBP2187334.1"/>
    <property type="molecule type" value="Genomic_DNA"/>
</dbReference>
<evidence type="ECO:0000256" key="2">
    <source>
        <dbReference type="SAM" id="MobiDB-lite"/>
    </source>
</evidence>
<feature type="region of interest" description="Disordered" evidence="2">
    <location>
        <begin position="407"/>
        <end position="553"/>
    </location>
</feature>
<evidence type="ECO:0000313" key="3">
    <source>
        <dbReference type="EMBL" id="MBP2187334.1"/>
    </source>
</evidence>
<feature type="compositionally biased region" description="Pro residues" evidence="2">
    <location>
        <begin position="317"/>
        <end position="345"/>
    </location>
</feature>
<sequence>MVKTTIDKPADFAAKMSGKSVDEILNEGSPGLQYWAQLESRYVRAFKGIDGYGYQELAAKYDEQRGMNLAKLEATANGLEKMLKAADEQWTEQDTLAKKMPSYWQGAAANAGLTMLNQQLERATSDRQEVRKAMEAIKASITPFRDAVIAKASLTFGLLGGNSEVLVDGKTPEDIDNIISGAQSGALASQIFGGGTLLGKLTEIFPDLSPSNSPVNAVQAGLAGNFVVSLLQGDLTAPGYLGEDSAYNHKVKTRCQDWLDDIFKVQYDAFQKLYVSQCDETHRLFEAQYTTLNAALKELDDDPYPAPAAEKAAAPSPSAPAPSTPSPASPAPSTPSPASPSPTTPSPAGTPTTGTPTTGTPTSTTPASTNTALSGLASTLATALTTAASTFATVATTGLTALGTAISEAVEDLTDEDKDDDGKKDDEKKDDEKKTKSTEFDLAGKHYKLEVGEDGTPKLVETDKEGKTHEYSVKLDSNGNPIISDEEKKEEKKTEDKTQQPTAGTPTTGLPTTGTPKKGAQDGEHTPKTAPVTGEPKQEPVQTGAELSEAGPL</sequence>
<feature type="region of interest" description="Disordered" evidence="2">
    <location>
        <begin position="301"/>
        <end position="371"/>
    </location>
</feature>
<organism evidence="3 4">
    <name type="scientific">Nocardia goodfellowii</name>
    <dbReference type="NCBI Taxonomy" id="882446"/>
    <lineage>
        <taxon>Bacteria</taxon>
        <taxon>Bacillati</taxon>
        <taxon>Actinomycetota</taxon>
        <taxon>Actinomycetes</taxon>
        <taxon>Mycobacteriales</taxon>
        <taxon>Nocardiaceae</taxon>
        <taxon>Nocardia</taxon>
    </lineage>
</organism>